<proteinExistence type="predicted"/>
<dbReference type="EMBL" id="GGEC01069076">
    <property type="protein sequence ID" value="MBX49560.1"/>
    <property type="molecule type" value="Transcribed_RNA"/>
</dbReference>
<organism evidence="1">
    <name type="scientific">Rhizophora mucronata</name>
    <name type="common">Asiatic mangrove</name>
    <dbReference type="NCBI Taxonomy" id="61149"/>
    <lineage>
        <taxon>Eukaryota</taxon>
        <taxon>Viridiplantae</taxon>
        <taxon>Streptophyta</taxon>
        <taxon>Embryophyta</taxon>
        <taxon>Tracheophyta</taxon>
        <taxon>Spermatophyta</taxon>
        <taxon>Magnoliopsida</taxon>
        <taxon>eudicotyledons</taxon>
        <taxon>Gunneridae</taxon>
        <taxon>Pentapetalae</taxon>
        <taxon>rosids</taxon>
        <taxon>fabids</taxon>
        <taxon>Malpighiales</taxon>
        <taxon>Rhizophoraceae</taxon>
        <taxon>Rhizophora</taxon>
    </lineage>
</organism>
<sequence length="58" mass="6606">MESTIATVIYNIVRTLESPNQTLMADRCGIKMASMKHTNPAIRLQYESFIPSLSFKRT</sequence>
<dbReference type="AlphaFoldDB" id="A0A2P2P4A4"/>
<accession>A0A2P2P4A4</accession>
<protein>
    <submittedName>
        <fullName evidence="1">Uncharacterized protein</fullName>
    </submittedName>
</protein>
<name>A0A2P2P4A4_RHIMU</name>
<reference evidence="1" key="1">
    <citation type="submission" date="2018-02" db="EMBL/GenBank/DDBJ databases">
        <title>Rhizophora mucronata_Transcriptome.</title>
        <authorList>
            <person name="Meera S.P."/>
            <person name="Sreeshan A."/>
            <person name="Augustine A."/>
        </authorList>
    </citation>
    <scope>NUCLEOTIDE SEQUENCE</scope>
    <source>
        <tissue evidence="1">Leaf</tissue>
    </source>
</reference>
<evidence type="ECO:0000313" key="1">
    <source>
        <dbReference type="EMBL" id="MBX49560.1"/>
    </source>
</evidence>